<dbReference type="EMBL" id="JAJSOJ010000066">
    <property type="protein sequence ID" value="MCE0745284.1"/>
    <property type="molecule type" value="Genomic_DNA"/>
</dbReference>
<dbReference type="RefSeq" id="WP_232878959.1">
    <property type="nucleotide sequence ID" value="NZ_JAJSOJ010000066.1"/>
</dbReference>
<comment type="caution">
    <text evidence="2">The sequence shown here is derived from an EMBL/GenBank/DDBJ whole genome shotgun (WGS) entry which is preliminary data.</text>
</comment>
<protein>
    <submittedName>
        <fullName evidence="2">Uncharacterized protein</fullName>
    </submittedName>
</protein>
<keyword evidence="1" id="KW-0732">Signal</keyword>
<organism evidence="2 3">
    <name type="scientific">Acetobacter sicerae</name>
    <dbReference type="NCBI Taxonomy" id="85325"/>
    <lineage>
        <taxon>Bacteria</taxon>
        <taxon>Pseudomonadati</taxon>
        <taxon>Pseudomonadota</taxon>
        <taxon>Alphaproteobacteria</taxon>
        <taxon>Acetobacterales</taxon>
        <taxon>Acetobacteraceae</taxon>
        <taxon>Acetobacter</taxon>
    </lineage>
</organism>
<sequence length="46" mass="4992">MQSLTLVLAAATIGLAFAASDHIHSKQEPVHVKVDRVHQHSGKSQF</sequence>
<gene>
    <name evidence="2" type="ORF">LWC05_15515</name>
</gene>
<proteinExistence type="predicted"/>
<reference evidence="2 3" key="1">
    <citation type="submission" date="2021-12" db="EMBL/GenBank/DDBJ databases">
        <title>Genome sequence of Acetobacter sicerae DmPark20a_162.</title>
        <authorList>
            <person name="Chaston J.M."/>
        </authorList>
    </citation>
    <scope>NUCLEOTIDE SEQUENCE [LARGE SCALE GENOMIC DNA]</scope>
    <source>
        <strain evidence="2 3">DmPark20a_162</strain>
    </source>
</reference>
<feature type="signal peptide" evidence="1">
    <location>
        <begin position="1"/>
        <end position="18"/>
    </location>
</feature>
<keyword evidence="3" id="KW-1185">Reference proteome</keyword>
<name>A0ABS8VZM3_9PROT</name>
<evidence type="ECO:0000256" key="1">
    <source>
        <dbReference type="SAM" id="SignalP"/>
    </source>
</evidence>
<evidence type="ECO:0000313" key="3">
    <source>
        <dbReference type="Proteomes" id="UP001521074"/>
    </source>
</evidence>
<evidence type="ECO:0000313" key="2">
    <source>
        <dbReference type="EMBL" id="MCE0745284.1"/>
    </source>
</evidence>
<accession>A0ABS8VZM3</accession>
<dbReference type="Proteomes" id="UP001521074">
    <property type="component" value="Unassembled WGS sequence"/>
</dbReference>
<feature type="chain" id="PRO_5045129842" evidence="1">
    <location>
        <begin position="19"/>
        <end position="46"/>
    </location>
</feature>